<evidence type="ECO:0000313" key="1">
    <source>
        <dbReference type="EMBL" id="CAG8655395.1"/>
    </source>
</evidence>
<protein>
    <submittedName>
        <fullName evidence="1">13074_t:CDS:1</fullName>
    </submittedName>
</protein>
<keyword evidence="2" id="KW-1185">Reference proteome</keyword>
<accession>A0ACA9NHI4</accession>
<comment type="caution">
    <text evidence="1">The sequence shown here is derived from an EMBL/GenBank/DDBJ whole genome shotgun (WGS) entry which is preliminary data.</text>
</comment>
<sequence length="175" mass="20726">FDVTRFIMNVVQRNEYVVNLILQQYSYGHYSIYVYEYYLDRLKDKKKLKHKRLYYNYEFRPNKNKPHRYSQRLKDFSNKKSNLTDENIILIAESALSNLKISSSPLSQQAFSIINCTNNASDTLYDSQPPSFIQADFFNSSISMTIDQIISTNITSEFFIDEFSQINFLNFIIEP</sequence>
<dbReference type="Proteomes" id="UP000789920">
    <property type="component" value="Unassembled WGS sequence"/>
</dbReference>
<feature type="non-terminal residue" evidence="1">
    <location>
        <position position="1"/>
    </location>
</feature>
<gene>
    <name evidence="1" type="ORF">RPERSI_LOCUS8057</name>
</gene>
<organism evidence="1 2">
    <name type="scientific">Racocetra persica</name>
    <dbReference type="NCBI Taxonomy" id="160502"/>
    <lineage>
        <taxon>Eukaryota</taxon>
        <taxon>Fungi</taxon>
        <taxon>Fungi incertae sedis</taxon>
        <taxon>Mucoromycota</taxon>
        <taxon>Glomeromycotina</taxon>
        <taxon>Glomeromycetes</taxon>
        <taxon>Diversisporales</taxon>
        <taxon>Gigasporaceae</taxon>
        <taxon>Racocetra</taxon>
    </lineage>
</organism>
<proteinExistence type="predicted"/>
<reference evidence="1" key="1">
    <citation type="submission" date="2021-06" db="EMBL/GenBank/DDBJ databases">
        <authorList>
            <person name="Kallberg Y."/>
            <person name="Tangrot J."/>
            <person name="Rosling A."/>
        </authorList>
    </citation>
    <scope>NUCLEOTIDE SEQUENCE</scope>
    <source>
        <strain evidence="1">MA461A</strain>
    </source>
</reference>
<evidence type="ECO:0000313" key="2">
    <source>
        <dbReference type="Proteomes" id="UP000789920"/>
    </source>
</evidence>
<name>A0ACA9NHI4_9GLOM</name>
<dbReference type="EMBL" id="CAJVQC010014202">
    <property type="protein sequence ID" value="CAG8655395.1"/>
    <property type="molecule type" value="Genomic_DNA"/>
</dbReference>